<gene>
    <name evidence="1" type="ORF">CWM85_29115</name>
</gene>
<proteinExistence type="predicted"/>
<name>A0A249WSE5_9ENTR</name>
<reference evidence="1 2" key="1">
    <citation type="submission" date="2017-11" db="EMBL/GenBank/DDBJ databases">
        <authorList>
            <person name="Han C.G."/>
        </authorList>
    </citation>
    <scope>NUCLEOTIDE SEQUENCE [LARGE SCALE GENOMIC DNA]</scope>
    <source>
        <strain evidence="1 2">A2</strain>
    </source>
</reference>
<organism evidence="1 2">
    <name type="scientific">Klebsiella michiganensis</name>
    <dbReference type="NCBI Taxonomy" id="1134687"/>
    <lineage>
        <taxon>Bacteria</taxon>
        <taxon>Pseudomonadati</taxon>
        <taxon>Pseudomonadota</taxon>
        <taxon>Gammaproteobacteria</taxon>
        <taxon>Enterobacterales</taxon>
        <taxon>Enterobacteriaceae</taxon>
        <taxon>Klebsiella/Raoultella group</taxon>
        <taxon>Klebsiella</taxon>
    </lineage>
</organism>
<comment type="caution">
    <text evidence="1">The sequence shown here is derived from an EMBL/GenBank/DDBJ whole genome shotgun (WGS) entry which is preliminary data.</text>
</comment>
<dbReference type="Proteomes" id="UP000234661">
    <property type="component" value="Unassembled WGS sequence"/>
</dbReference>
<reference evidence="1 2" key="2">
    <citation type="submission" date="2018-01" db="EMBL/GenBank/DDBJ databases">
        <title>Genomic study of Klebsiella pneumoniae.</title>
        <authorList>
            <person name="Yang Y."/>
            <person name="Bicalho R."/>
        </authorList>
    </citation>
    <scope>NUCLEOTIDE SEQUENCE [LARGE SCALE GENOMIC DNA]</scope>
    <source>
        <strain evidence="1 2">A2</strain>
    </source>
</reference>
<protein>
    <submittedName>
        <fullName evidence="1">Uncharacterized protein</fullName>
    </submittedName>
</protein>
<evidence type="ECO:0000313" key="2">
    <source>
        <dbReference type="Proteomes" id="UP000234661"/>
    </source>
</evidence>
<accession>A0A249WSE5</accession>
<dbReference type="EMBL" id="PIET01001302">
    <property type="protein sequence ID" value="PLM51273.1"/>
    <property type="molecule type" value="Genomic_DNA"/>
</dbReference>
<evidence type="ECO:0000313" key="1">
    <source>
        <dbReference type="EMBL" id="PLM51273.1"/>
    </source>
</evidence>
<dbReference type="AlphaFoldDB" id="A0A249WSE5"/>
<sequence length="65" mass="6898">MPEIHPRPDASKMSFCASRSSLMASRKAATPLLRCATMRSTGKDGMTSPAPLWGVMSTLTACVVV</sequence>